<feature type="domain" description="Tc1-like transposase DDE" evidence="1">
    <location>
        <begin position="153"/>
        <end position="261"/>
    </location>
</feature>
<dbReference type="KEGG" id="psoj:PHYSODRAFT_498903"/>
<dbReference type="RefSeq" id="XP_009525942.1">
    <property type="nucleotide sequence ID" value="XM_009527647.1"/>
</dbReference>
<dbReference type="InterPro" id="IPR038717">
    <property type="entry name" value="Tc1-like_DDE_dom"/>
</dbReference>
<dbReference type="SUPFAM" id="SSF46689">
    <property type="entry name" value="Homeodomain-like"/>
    <property type="match status" value="1"/>
</dbReference>
<proteinExistence type="predicted"/>
<evidence type="ECO:0000313" key="3">
    <source>
        <dbReference type="Proteomes" id="UP000002640"/>
    </source>
</evidence>
<accession>G4ZD79</accession>
<reference evidence="2 3" key="1">
    <citation type="journal article" date="2006" name="Science">
        <title>Phytophthora genome sequences uncover evolutionary origins and mechanisms of pathogenesis.</title>
        <authorList>
            <person name="Tyler B.M."/>
            <person name="Tripathy S."/>
            <person name="Zhang X."/>
            <person name="Dehal P."/>
            <person name="Jiang R.H."/>
            <person name="Aerts A."/>
            <person name="Arredondo F.D."/>
            <person name="Baxter L."/>
            <person name="Bensasson D."/>
            <person name="Beynon J.L."/>
            <person name="Chapman J."/>
            <person name="Damasceno C.M."/>
            <person name="Dorrance A.E."/>
            <person name="Dou D."/>
            <person name="Dickerman A.W."/>
            <person name="Dubchak I.L."/>
            <person name="Garbelotto M."/>
            <person name="Gijzen M."/>
            <person name="Gordon S.G."/>
            <person name="Govers F."/>
            <person name="Grunwald N.J."/>
            <person name="Huang W."/>
            <person name="Ivors K.L."/>
            <person name="Jones R.W."/>
            <person name="Kamoun S."/>
            <person name="Krampis K."/>
            <person name="Lamour K.H."/>
            <person name="Lee M.K."/>
            <person name="McDonald W.H."/>
            <person name="Medina M."/>
            <person name="Meijer H.J."/>
            <person name="Nordberg E.K."/>
            <person name="Maclean D.J."/>
            <person name="Ospina-Giraldo M.D."/>
            <person name="Morris P.F."/>
            <person name="Phuntumart V."/>
            <person name="Putnam N.H."/>
            <person name="Rash S."/>
            <person name="Rose J.K."/>
            <person name="Sakihama Y."/>
            <person name="Salamov A.A."/>
            <person name="Savidor A."/>
            <person name="Scheuring C.F."/>
            <person name="Smith B.M."/>
            <person name="Sobral B.W."/>
            <person name="Terry A."/>
            <person name="Torto-Alalibo T.A."/>
            <person name="Win J."/>
            <person name="Xu Z."/>
            <person name="Zhang H."/>
            <person name="Grigoriev I.V."/>
            <person name="Rokhsar D.S."/>
            <person name="Boore J.L."/>
        </authorList>
    </citation>
    <scope>NUCLEOTIDE SEQUENCE [LARGE SCALE GENOMIC DNA]</scope>
    <source>
        <strain evidence="2 3">P6497</strain>
    </source>
</reference>
<sequence length="318" mass="37460">MQDGGSGNAHPSTVYHCLYAHIKPGYTRSHLAHVFNKTEHTIGNWLQAYYETGVFQRARTTRERKYTKQQRVWLFNYYQHHPLSYLDEAQDAFKRTHGTEISKISVWRIIHSFGLTWKVLERRAIHIKEQDVFRFVEELSHLDWSHHNLVFLDERKPRVSILAFIGVNGIIDYFSTEGTFDRLEFTKCCQDLMHMERGPIRQYPGPNSIWIMDGATIHRHPEIIHYLRSVGLVVIFLPAYCPFFNPIEFLFGYVKRSFQRQYSEASGRDLTPFVVQTFQRFRDFDMSKVFEHCGWKKQGYFDLVGHLSGENKAELAAS</sequence>
<dbReference type="AlphaFoldDB" id="G4ZD79"/>
<dbReference type="InterPro" id="IPR009057">
    <property type="entry name" value="Homeodomain-like_sf"/>
</dbReference>
<organism evidence="2 3">
    <name type="scientific">Phytophthora sojae (strain P6497)</name>
    <name type="common">Soybean stem and root rot agent</name>
    <name type="synonym">Phytophthora megasperma f. sp. glycines</name>
    <dbReference type="NCBI Taxonomy" id="1094619"/>
    <lineage>
        <taxon>Eukaryota</taxon>
        <taxon>Sar</taxon>
        <taxon>Stramenopiles</taxon>
        <taxon>Oomycota</taxon>
        <taxon>Peronosporomycetes</taxon>
        <taxon>Peronosporales</taxon>
        <taxon>Peronosporaceae</taxon>
        <taxon>Phytophthora</taxon>
    </lineage>
</organism>
<dbReference type="GO" id="GO:0003676">
    <property type="term" value="F:nucleic acid binding"/>
    <property type="evidence" value="ECO:0007669"/>
    <property type="project" value="InterPro"/>
</dbReference>
<dbReference type="PANTHER" id="PTHR46564:SF1">
    <property type="entry name" value="TRANSPOSASE"/>
    <property type="match status" value="1"/>
</dbReference>
<evidence type="ECO:0000313" key="2">
    <source>
        <dbReference type="EMBL" id="EGZ16884.1"/>
    </source>
</evidence>
<dbReference type="InterPro" id="IPR036397">
    <property type="entry name" value="RNaseH_sf"/>
</dbReference>
<dbReference type="Proteomes" id="UP000002640">
    <property type="component" value="Unassembled WGS sequence"/>
</dbReference>
<dbReference type="EMBL" id="JH159154">
    <property type="protein sequence ID" value="EGZ16884.1"/>
    <property type="molecule type" value="Genomic_DNA"/>
</dbReference>
<dbReference type="GeneID" id="20657624"/>
<dbReference type="PANTHER" id="PTHR46564">
    <property type="entry name" value="TRANSPOSASE"/>
    <property type="match status" value="1"/>
</dbReference>
<dbReference type="Gene3D" id="3.30.420.10">
    <property type="entry name" value="Ribonuclease H-like superfamily/Ribonuclease H"/>
    <property type="match status" value="1"/>
</dbReference>
<dbReference type="Pfam" id="PF13358">
    <property type="entry name" value="DDE_3"/>
    <property type="match status" value="1"/>
</dbReference>
<gene>
    <name evidence="2" type="ORF">PHYSODRAFT_498903</name>
</gene>
<dbReference type="InParanoid" id="G4ZD79"/>
<protein>
    <recommendedName>
        <fullName evidence="1">Tc1-like transposase DDE domain-containing protein</fullName>
    </recommendedName>
</protein>
<name>G4ZD79_PHYSP</name>
<evidence type="ECO:0000259" key="1">
    <source>
        <dbReference type="Pfam" id="PF13358"/>
    </source>
</evidence>
<keyword evidence="3" id="KW-1185">Reference proteome</keyword>